<name>A0A4S2LNS5_OPIFE</name>
<reference evidence="3 4" key="1">
    <citation type="journal article" date="2019" name="BMC Genomics">
        <title>New insights from Opisthorchis felineus genome: update on genomics of the epidemiologically important liver flukes.</title>
        <authorList>
            <person name="Ershov N.I."/>
            <person name="Mordvinov V.A."/>
            <person name="Prokhortchouk E.B."/>
            <person name="Pakharukova M.Y."/>
            <person name="Gunbin K.V."/>
            <person name="Ustyantsev K."/>
            <person name="Genaev M.A."/>
            <person name="Blinov A.G."/>
            <person name="Mazur A."/>
            <person name="Boulygina E."/>
            <person name="Tsygankova S."/>
            <person name="Khrameeva E."/>
            <person name="Chekanov N."/>
            <person name="Fan G."/>
            <person name="Xiao A."/>
            <person name="Zhang H."/>
            <person name="Xu X."/>
            <person name="Yang H."/>
            <person name="Solovyev V."/>
            <person name="Lee S.M."/>
            <person name="Liu X."/>
            <person name="Afonnikov D.A."/>
            <person name="Skryabin K.G."/>
        </authorList>
    </citation>
    <scope>NUCLEOTIDE SEQUENCE [LARGE SCALE GENOMIC DNA]</scope>
    <source>
        <strain evidence="3">AK-0245</strain>
        <tissue evidence="3">Whole organism</tissue>
    </source>
</reference>
<proteinExistence type="predicted"/>
<evidence type="ECO:0000313" key="3">
    <source>
        <dbReference type="EMBL" id="TGZ62277.1"/>
    </source>
</evidence>
<keyword evidence="4" id="KW-1185">Reference proteome</keyword>
<accession>A0A4S2LNS5</accession>
<feature type="compositionally biased region" description="Basic residues" evidence="2">
    <location>
        <begin position="67"/>
        <end position="79"/>
    </location>
</feature>
<protein>
    <submittedName>
        <fullName evidence="3">Uncharacterized protein</fullName>
    </submittedName>
</protein>
<feature type="compositionally biased region" description="Basic residues" evidence="2">
    <location>
        <begin position="208"/>
        <end position="227"/>
    </location>
</feature>
<evidence type="ECO:0000256" key="2">
    <source>
        <dbReference type="SAM" id="MobiDB-lite"/>
    </source>
</evidence>
<keyword evidence="1" id="KW-0175">Coiled coil</keyword>
<feature type="region of interest" description="Disordered" evidence="2">
    <location>
        <begin position="132"/>
        <end position="237"/>
    </location>
</feature>
<dbReference type="Proteomes" id="UP000308267">
    <property type="component" value="Unassembled WGS sequence"/>
</dbReference>
<dbReference type="OrthoDB" id="410307at2759"/>
<organism evidence="3 4">
    <name type="scientific">Opisthorchis felineus</name>
    <dbReference type="NCBI Taxonomy" id="147828"/>
    <lineage>
        <taxon>Eukaryota</taxon>
        <taxon>Metazoa</taxon>
        <taxon>Spiralia</taxon>
        <taxon>Lophotrochozoa</taxon>
        <taxon>Platyhelminthes</taxon>
        <taxon>Trematoda</taxon>
        <taxon>Digenea</taxon>
        <taxon>Opisthorchiida</taxon>
        <taxon>Opisthorchiata</taxon>
        <taxon>Opisthorchiidae</taxon>
        <taxon>Opisthorchis</taxon>
    </lineage>
</organism>
<feature type="region of interest" description="Disordered" evidence="2">
    <location>
        <begin position="67"/>
        <end position="118"/>
    </location>
</feature>
<feature type="coiled-coil region" evidence="1">
    <location>
        <begin position="10"/>
        <end position="37"/>
    </location>
</feature>
<gene>
    <name evidence="3" type="ORF">CRM22_007523</name>
</gene>
<dbReference type="AlphaFoldDB" id="A0A4S2LNS5"/>
<comment type="caution">
    <text evidence="3">The sequence shown here is derived from an EMBL/GenBank/DDBJ whole genome shotgun (WGS) entry which is preliminary data.</text>
</comment>
<feature type="compositionally biased region" description="Low complexity" evidence="2">
    <location>
        <begin position="185"/>
        <end position="200"/>
    </location>
</feature>
<sequence>MCTLNTAASVERLSRHNNQWQEQHELMLQQLEQLNTELIMSVKSGIDSNLVSSLNLETYGVQDSTIRRKTTFTPRRKQTRKENETSALPHHLSASKAESTSHQGKPVEEKPETANSSCSIEYDVNVTNAVKQDEHASVPKQQSSDHLSDSGGAQSHLAHSNRRQYRNTWRVHEQPTETVADNPDSLLRVPPGLLRGGSRPTVPYNTRGGRRPSRSHRNRGRAPRGGRGRGLFNSQPSTRFHDVLDFTDSDDSEIGAYGFTKEEESQLLCQGIAPWEPEAFEALQLLNGVYDDFL</sequence>
<evidence type="ECO:0000313" key="4">
    <source>
        <dbReference type="Proteomes" id="UP000308267"/>
    </source>
</evidence>
<dbReference type="EMBL" id="SJOL01007625">
    <property type="protein sequence ID" value="TGZ62277.1"/>
    <property type="molecule type" value="Genomic_DNA"/>
</dbReference>
<evidence type="ECO:0000256" key="1">
    <source>
        <dbReference type="SAM" id="Coils"/>
    </source>
</evidence>